<evidence type="ECO:0000313" key="1">
    <source>
        <dbReference type="EMBL" id="KAK8760979.1"/>
    </source>
</evidence>
<dbReference type="AlphaFoldDB" id="A0AAQ4DET9"/>
<proteinExistence type="predicted"/>
<protein>
    <submittedName>
        <fullName evidence="1">Uncharacterized protein</fullName>
    </submittedName>
</protein>
<dbReference type="Proteomes" id="UP001321473">
    <property type="component" value="Unassembled WGS sequence"/>
</dbReference>
<gene>
    <name evidence="1" type="ORF">V5799_027754</name>
</gene>
<reference evidence="1 2" key="1">
    <citation type="journal article" date="2023" name="Arcadia Sci">
        <title>De novo assembly of a long-read Amblyomma americanum tick genome.</title>
        <authorList>
            <person name="Chou S."/>
            <person name="Poskanzer K.E."/>
            <person name="Rollins M."/>
            <person name="Thuy-Boun P.S."/>
        </authorList>
    </citation>
    <scope>NUCLEOTIDE SEQUENCE [LARGE SCALE GENOMIC DNA]</scope>
    <source>
        <strain evidence="1">F_SG_1</strain>
        <tissue evidence="1">Salivary glands</tissue>
    </source>
</reference>
<organism evidence="1 2">
    <name type="scientific">Amblyomma americanum</name>
    <name type="common">Lone star tick</name>
    <dbReference type="NCBI Taxonomy" id="6943"/>
    <lineage>
        <taxon>Eukaryota</taxon>
        <taxon>Metazoa</taxon>
        <taxon>Ecdysozoa</taxon>
        <taxon>Arthropoda</taxon>
        <taxon>Chelicerata</taxon>
        <taxon>Arachnida</taxon>
        <taxon>Acari</taxon>
        <taxon>Parasitiformes</taxon>
        <taxon>Ixodida</taxon>
        <taxon>Ixodoidea</taxon>
        <taxon>Ixodidae</taxon>
        <taxon>Amblyomminae</taxon>
        <taxon>Amblyomma</taxon>
    </lineage>
</organism>
<comment type="caution">
    <text evidence="1">The sequence shown here is derived from an EMBL/GenBank/DDBJ whole genome shotgun (WGS) entry which is preliminary data.</text>
</comment>
<keyword evidence="2" id="KW-1185">Reference proteome</keyword>
<sequence length="204" mass="22997">MTMFCALRDVAVFVCRLRTQKYPHVKYKRSVARANLYCFQSIALTFNGDSKELRKLQTQLSSAFHCTEGNSWRIEVIDSGTLREQSLLLQRHLLQLLKTSDNKKGVAALVRAPLRTSQPHTRAPCHPDMAGVYMRRKMTQIALINLALAFAVANASGSHTSTSKPTSCRLKVGITLQPKQIYRNSDQCYGEWCDPATVKPVRIK</sequence>
<accession>A0AAQ4DET9</accession>
<dbReference type="EMBL" id="JARKHS020031661">
    <property type="protein sequence ID" value="KAK8760979.1"/>
    <property type="molecule type" value="Genomic_DNA"/>
</dbReference>
<evidence type="ECO:0000313" key="2">
    <source>
        <dbReference type="Proteomes" id="UP001321473"/>
    </source>
</evidence>
<name>A0AAQ4DET9_AMBAM</name>